<gene>
    <name evidence="1" type="ORF">HPBE_LOCUS13310</name>
</gene>
<organism evidence="2 3">
    <name type="scientific">Heligmosomoides polygyrus</name>
    <name type="common">Parasitic roundworm</name>
    <dbReference type="NCBI Taxonomy" id="6339"/>
    <lineage>
        <taxon>Eukaryota</taxon>
        <taxon>Metazoa</taxon>
        <taxon>Ecdysozoa</taxon>
        <taxon>Nematoda</taxon>
        <taxon>Chromadorea</taxon>
        <taxon>Rhabditida</taxon>
        <taxon>Rhabditina</taxon>
        <taxon>Rhabditomorpha</taxon>
        <taxon>Strongyloidea</taxon>
        <taxon>Heligmosomidae</taxon>
        <taxon>Heligmosomoides</taxon>
    </lineage>
</organism>
<dbReference type="Proteomes" id="UP000050761">
    <property type="component" value="Unassembled WGS sequence"/>
</dbReference>
<evidence type="ECO:0000313" key="2">
    <source>
        <dbReference type="Proteomes" id="UP000050761"/>
    </source>
</evidence>
<evidence type="ECO:0000313" key="1">
    <source>
        <dbReference type="EMBL" id="VDO95686.1"/>
    </source>
</evidence>
<sequence>MATFASRSNRRLLSASFTGAAADVERPTVFGVVVNVDGRPAVICAVLVSAKRPGACEEESRTEWQNHVRASSEWLSALGLPLSVKKAEYLKND</sequence>
<accession>A0A183FXM0</accession>
<dbReference type="AlphaFoldDB" id="A0A183FXM0"/>
<evidence type="ECO:0000313" key="3">
    <source>
        <dbReference type="WBParaSite" id="HPBE_0001330901-mRNA-1"/>
    </source>
</evidence>
<accession>A0A3P7Z2V0</accession>
<dbReference type="EMBL" id="UZAH01027863">
    <property type="protein sequence ID" value="VDO95686.1"/>
    <property type="molecule type" value="Genomic_DNA"/>
</dbReference>
<protein>
    <submittedName>
        <fullName evidence="1 3">Uncharacterized protein</fullName>
    </submittedName>
</protein>
<reference evidence="1 2" key="1">
    <citation type="submission" date="2018-11" db="EMBL/GenBank/DDBJ databases">
        <authorList>
            <consortium name="Pathogen Informatics"/>
        </authorList>
    </citation>
    <scope>NUCLEOTIDE SEQUENCE [LARGE SCALE GENOMIC DNA]</scope>
</reference>
<name>A0A183FXM0_HELPZ</name>
<proteinExistence type="predicted"/>
<reference evidence="3" key="2">
    <citation type="submission" date="2019-09" db="UniProtKB">
        <authorList>
            <consortium name="WormBaseParasite"/>
        </authorList>
    </citation>
    <scope>IDENTIFICATION</scope>
</reference>
<keyword evidence="2" id="KW-1185">Reference proteome</keyword>
<dbReference type="WBParaSite" id="HPBE_0001330901-mRNA-1">
    <property type="protein sequence ID" value="HPBE_0001330901-mRNA-1"/>
    <property type="gene ID" value="HPBE_0001330901"/>
</dbReference>